<evidence type="ECO:0000256" key="2">
    <source>
        <dbReference type="ARBA" id="ARBA00022694"/>
    </source>
</evidence>
<dbReference type="SUPFAM" id="SSF55120">
    <property type="entry name" value="Pseudouridine synthase"/>
    <property type="match status" value="1"/>
</dbReference>
<dbReference type="RefSeq" id="WP_037974475.1">
    <property type="nucleotide sequence ID" value="NZ_JMKI01000006.1"/>
</dbReference>
<dbReference type="PIRSF" id="PIRSF001430">
    <property type="entry name" value="tRNA_psdUrid_synth"/>
    <property type="match status" value="1"/>
</dbReference>
<name>A0A073IU79_9BACT</name>
<comment type="function">
    <text evidence="4">Formation of pseudouridine at positions 38, 39 and 40 in the anticodon stem and loop of transfer RNAs.</text>
</comment>
<dbReference type="FunFam" id="3.30.70.580:FF:000001">
    <property type="entry name" value="tRNA pseudouridine synthase A"/>
    <property type="match status" value="1"/>
</dbReference>
<evidence type="ECO:0000313" key="10">
    <source>
        <dbReference type="Proteomes" id="UP000027665"/>
    </source>
</evidence>
<comment type="caution">
    <text evidence="4">Lacks conserved residue(s) required for the propagation of feature annotation.</text>
</comment>
<evidence type="ECO:0000256" key="5">
    <source>
        <dbReference type="PIRSR" id="PIRSR001430-1"/>
    </source>
</evidence>
<evidence type="ECO:0000259" key="8">
    <source>
        <dbReference type="Pfam" id="PF01416"/>
    </source>
</evidence>
<comment type="similarity">
    <text evidence="1 4 7">Belongs to the tRNA pseudouridine synthase TruA family.</text>
</comment>
<dbReference type="STRING" id="2754.EH55_12545"/>
<dbReference type="OrthoDB" id="9811823at2"/>
<protein>
    <recommendedName>
        <fullName evidence="4">tRNA pseudouridine synthase A</fullName>
        <ecNumber evidence="4">5.4.99.12</ecNumber>
    </recommendedName>
    <alternativeName>
        <fullName evidence="4">tRNA pseudouridine(38-40) synthase</fullName>
    </alternativeName>
    <alternativeName>
        <fullName evidence="4">tRNA pseudouridylate synthase I</fullName>
    </alternativeName>
    <alternativeName>
        <fullName evidence="4">tRNA-uridine isomerase I</fullName>
    </alternativeName>
</protein>
<dbReference type="PATRIC" id="fig|2754.20.peg.499"/>
<evidence type="ECO:0000313" key="9">
    <source>
        <dbReference type="EMBL" id="KEJ93130.1"/>
    </source>
</evidence>
<keyword evidence="3 4" id="KW-0413">Isomerase</keyword>
<dbReference type="Pfam" id="PF01416">
    <property type="entry name" value="PseudoU_synth_1"/>
    <property type="match status" value="2"/>
</dbReference>
<dbReference type="NCBIfam" id="TIGR00071">
    <property type="entry name" value="hisT_truA"/>
    <property type="match status" value="1"/>
</dbReference>
<reference evidence="9 10" key="1">
    <citation type="submission" date="2014-04" db="EMBL/GenBank/DDBJ databases">
        <title>Draft Genome Sequence of Synergistes jonesii.</title>
        <authorList>
            <person name="Coil D.A."/>
            <person name="Eisen J.A."/>
            <person name="Holland-Moritz H.E."/>
        </authorList>
    </citation>
    <scope>NUCLEOTIDE SEQUENCE [LARGE SCALE GENOMIC DNA]</scope>
    <source>
        <strain evidence="9 10">78-1</strain>
    </source>
</reference>
<evidence type="ECO:0000256" key="7">
    <source>
        <dbReference type="RuleBase" id="RU003792"/>
    </source>
</evidence>
<feature type="binding site" evidence="4 6">
    <location>
        <position position="110"/>
    </location>
    <ligand>
        <name>substrate</name>
    </ligand>
</feature>
<evidence type="ECO:0000256" key="1">
    <source>
        <dbReference type="ARBA" id="ARBA00009375"/>
    </source>
</evidence>
<dbReference type="Gene3D" id="3.30.70.580">
    <property type="entry name" value="Pseudouridine synthase I, catalytic domain, N-terminal subdomain"/>
    <property type="match status" value="1"/>
</dbReference>
<dbReference type="CDD" id="cd02570">
    <property type="entry name" value="PseudoU_synth_EcTruA"/>
    <property type="match status" value="1"/>
</dbReference>
<evidence type="ECO:0000256" key="3">
    <source>
        <dbReference type="ARBA" id="ARBA00023235"/>
    </source>
</evidence>
<keyword evidence="2 4" id="KW-0819">tRNA processing</keyword>
<dbReference type="GO" id="GO:0160147">
    <property type="term" value="F:tRNA pseudouridine(38-40) synthase activity"/>
    <property type="evidence" value="ECO:0007669"/>
    <property type="project" value="UniProtKB-EC"/>
</dbReference>
<dbReference type="Gene3D" id="3.30.70.660">
    <property type="entry name" value="Pseudouridine synthase I, catalytic domain, C-terminal subdomain"/>
    <property type="match status" value="1"/>
</dbReference>
<feature type="active site" description="Nucleophile" evidence="4 5">
    <location>
        <position position="52"/>
    </location>
</feature>
<dbReference type="HAMAP" id="MF_00171">
    <property type="entry name" value="TruA"/>
    <property type="match status" value="1"/>
</dbReference>
<dbReference type="InterPro" id="IPR020103">
    <property type="entry name" value="PsdUridine_synth_cat_dom_sf"/>
</dbReference>
<comment type="subunit">
    <text evidence="4">Homodimer.</text>
</comment>
<comment type="catalytic activity">
    <reaction evidence="4 7">
        <text>uridine(38/39/40) in tRNA = pseudouridine(38/39/40) in tRNA</text>
        <dbReference type="Rhea" id="RHEA:22376"/>
        <dbReference type="Rhea" id="RHEA-COMP:10085"/>
        <dbReference type="Rhea" id="RHEA-COMP:10087"/>
        <dbReference type="ChEBI" id="CHEBI:65314"/>
        <dbReference type="ChEBI" id="CHEBI:65315"/>
        <dbReference type="EC" id="5.4.99.12"/>
    </reaction>
</comment>
<evidence type="ECO:0000256" key="4">
    <source>
        <dbReference type="HAMAP-Rule" id="MF_00171"/>
    </source>
</evidence>
<feature type="domain" description="Pseudouridine synthase I TruA alpha/beta" evidence="8">
    <location>
        <begin position="8"/>
        <end position="103"/>
    </location>
</feature>
<dbReference type="EMBL" id="JMKI01000006">
    <property type="protein sequence ID" value="KEJ93130.1"/>
    <property type="molecule type" value="Genomic_DNA"/>
</dbReference>
<dbReference type="InterPro" id="IPR001406">
    <property type="entry name" value="PsdUridine_synth_TruA"/>
</dbReference>
<dbReference type="InterPro" id="IPR020095">
    <property type="entry name" value="PsdUridine_synth_TruA_C"/>
</dbReference>
<comment type="caution">
    <text evidence="9">The sequence shown here is derived from an EMBL/GenBank/DDBJ whole genome shotgun (WGS) entry which is preliminary data.</text>
</comment>
<dbReference type="PANTHER" id="PTHR11142">
    <property type="entry name" value="PSEUDOURIDYLATE SYNTHASE"/>
    <property type="match status" value="1"/>
</dbReference>
<dbReference type="GeneID" id="90982794"/>
<dbReference type="EC" id="5.4.99.12" evidence="4"/>
<dbReference type="GO" id="GO:0003723">
    <property type="term" value="F:RNA binding"/>
    <property type="evidence" value="ECO:0007669"/>
    <property type="project" value="InterPro"/>
</dbReference>
<dbReference type="InterPro" id="IPR020094">
    <property type="entry name" value="TruA/RsuA/RluB/E/F_N"/>
</dbReference>
<gene>
    <name evidence="4" type="primary">truA</name>
    <name evidence="9" type="ORF">EH55_12545</name>
</gene>
<accession>A0A073IU79</accession>
<proteinExistence type="inferred from homology"/>
<sequence length="257" mass="29032">MTRYAAEISYDGGKFFGWQVQPGLPTVQLALENALSLINGSAVAVAGAGRTDAGVHARAQVCSFDMAREWEPRRLVLAVNAHLPEGVSVMRAATAPEDFHARFCAKEREYRYFIWNESTIYPHLEGRVFWLKQKRFDWGRAAEAAKYLAGTHDFANFSHAEENVKDTFRTVTRIRLYRRPPLIVFQIRGDGFLHNMVRITLGNMELAASGLIEPHEITGLLDRSKARSDGGRTYPACGLYLWKIGYRGDIWKKAAPR</sequence>
<dbReference type="Proteomes" id="UP000027665">
    <property type="component" value="Unassembled WGS sequence"/>
</dbReference>
<dbReference type="eggNOG" id="COG0101">
    <property type="taxonomic scope" value="Bacteria"/>
</dbReference>
<evidence type="ECO:0000256" key="6">
    <source>
        <dbReference type="PIRSR" id="PIRSR001430-2"/>
    </source>
</evidence>
<dbReference type="AlphaFoldDB" id="A0A073IU79"/>
<dbReference type="GO" id="GO:0031119">
    <property type="term" value="P:tRNA pseudouridine synthesis"/>
    <property type="evidence" value="ECO:0007669"/>
    <property type="project" value="UniProtKB-UniRule"/>
</dbReference>
<organism evidence="9 10">
    <name type="scientific">Synergistes jonesii</name>
    <dbReference type="NCBI Taxonomy" id="2754"/>
    <lineage>
        <taxon>Bacteria</taxon>
        <taxon>Thermotogati</taxon>
        <taxon>Synergistota</taxon>
        <taxon>Synergistia</taxon>
        <taxon>Synergistales</taxon>
        <taxon>Synergistaceae</taxon>
        <taxon>Synergistes</taxon>
    </lineage>
</organism>
<keyword evidence="10" id="KW-1185">Reference proteome</keyword>
<dbReference type="InterPro" id="IPR020097">
    <property type="entry name" value="PsdUridine_synth_TruA_a/b_dom"/>
</dbReference>
<feature type="domain" description="Pseudouridine synthase I TruA alpha/beta" evidence="8">
    <location>
        <begin position="144"/>
        <end position="246"/>
    </location>
</feature>
<dbReference type="PANTHER" id="PTHR11142:SF0">
    <property type="entry name" value="TRNA PSEUDOURIDINE SYNTHASE-LIKE 1"/>
    <property type="match status" value="1"/>
</dbReference>